<evidence type="ECO:0000313" key="3">
    <source>
        <dbReference type="Proteomes" id="UP000283805"/>
    </source>
</evidence>
<dbReference type="EMBL" id="RAPO01000001">
    <property type="protein sequence ID" value="RKD98407.1"/>
    <property type="molecule type" value="Genomic_DNA"/>
</dbReference>
<dbReference type="AlphaFoldDB" id="A0A3R7I0D6"/>
<name>A0A3R7I0D6_9EURY</name>
<dbReference type="InterPro" id="IPR032710">
    <property type="entry name" value="NTF2-like_dom_sf"/>
</dbReference>
<accession>A0A3R7I0D6</accession>
<dbReference type="Gene3D" id="3.10.450.50">
    <property type="match status" value="1"/>
</dbReference>
<organism evidence="2 3">
    <name type="scientific">Halopiger aswanensis</name>
    <dbReference type="NCBI Taxonomy" id="148449"/>
    <lineage>
        <taxon>Archaea</taxon>
        <taxon>Methanobacteriati</taxon>
        <taxon>Methanobacteriota</taxon>
        <taxon>Stenosarchaea group</taxon>
        <taxon>Halobacteria</taxon>
        <taxon>Halobacteriales</taxon>
        <taxon>Natrialbaceae</taxon>
        <taxon>Halopiger</taxon>
    </lineage>
</organism>
<dbReference type="Pfam" id="PF12680">
    <property type="entry name" value="SnoaL_2"/>
    <property type="match status" value="1"/>
</dbReference>
<keyword evidence="3" id="KW-1185">Reference proteome</keyword>
<reference evidence="2 3" key="1">
    <citation type="submission" date="2018-09" db="EMBL/GenBank/DDBJ databases">
        <title>Genomic Encyclopedia of Archaeal and Bacterial Type Strains, Phase II (KMG-II): from individual species to whole genera.</title>
        <authorList>
            <person name="Goeker M."/>
        </authorList>
    </citation>
    <scope>NUCLEOTIDE SEQUENCE [LARGE SCALE GENOMIC DNA]</scope>
    <source>
        <strain evidence="2 3">DSM 13151</strain>
    </source>
</reference>
<dbReference type="SUPFAM" id="SSF54427">
    <property type="entry name" value="NTF2-like"/>
    <property type="match status" value="1"/>
</dbReference>
<keyword evidence="2" id="KW-0413">Isomerase</keyword>
<proteinExistence type="predicted"/>
<dbReference type="Proteomes" id="UP000283805">
    <property type="component" value="Unassembled WGS sequence"/>
</dbReference>
<dbReference type="RefSeq" id="WP_120243833.1">
    <property type="nucleotide sequence ID" value="NZ_RAPO01000001.1"/>
</dbReference>
<feature type="domain" description="SnoaL-like" evidence="1">
    <location>
        <begin position="23"/>
        <end position="127"/>
    </location>
</feature>
<comment type="caution">
    <text evidence="2">The sequence shown here is derived from an EMBL/GenBank/DDBJ whole genome shotgun (WGS) entry which is preliminary data.</text>
</comment>
<dbReference type="OrthoDB" id="145984at2157"/>
<evidence type="ECO:0000313" key="2">
    <source>
        <dbReference type="EMBL" id="RKD98407.1"/>
    </source>
</evidence>
<protein>
    <submittedName>
        <fullName evidence="2">Ketosteroid isomerase-like protein</fullName>
    </submittedName>
</protein>
<gene>
    <name evidence="2" type="ORF">ATJ93_1414</name>
</gene>
<sequence>MDSDSDADGDSATKANTDAGALVRRYYDGLDDHDYDALAEILAPDFVQRRPDRTFDDRASFVQFMREKRPNPNTTHEVIDIVADDRTVAARGRVLEAATDASDNDDDDRVLFEFADFFAVSDGRIERLETYAR</sequence>
<evidence type="ECO:0000259" key="1">
    <source>
        <dbReference type="Pfam" id="PF12680"/>
    </source>
</evidence>
<dbReference type="InterPro" id="IPR037401">
    <property type="entry name" value="SnoaL-like"/>
</dbReference>
<dbReference type="GO" id="GO:0016853">
    <property type="term" value="F:isomerase activity"/>
    <property type="evidence" value="ECO:0007669"/>
    <property type="project" value="UniProtKB-KW"/>
</dbReference>